<dbReference type="RefSeq" id="WP_083343645.1">
    <property type="nucleotide sequence ID" value="NZ_LT629690.1"/>
</dbReference>
<dbReference type="EMBL" id="LT629690">
    <property type="protein sequence ID" value="SDE76382.1"/>
    <property type="molecule type" value="Genomic_DNA"/>
</dbReference>
<gene>
    <name evidence="1" type="ORF">SAMN05444167_0370</name>
</gene>
<proteinExistence type="predicted"/>
<evidence type="ECO:0000313" key="2">
    <source>
        <dbReference type="Proteomes" id="UP000182427"/>
    </source>
</evidence>
<name>A0A1G7FKK4_9BACT</name>
<evidence type="ECO:0000313" key="1">
    <source>
        <dbReference type="EMBL" id="SDE76382.1"/>
    </source>
</evidence>
<keyword evidence="2" id="KW-1185">Reference proteome</keyword>
<dbReference type="Proteomes" id="UP000182427">
    <property type="component" value="Chromosome I"/>
</dbReference>
<dbReference type="OrthoDB" id="120386at2"/>
<sequence>MRPKFPVVSDEMRRRSVMLEHEALTWPGTRRGKMFGMVSLYRNDAIFAVLPATRAIENPNSIGLRRQKPLAGSTHKWEFFAVASDKELGAALERLRKAYDAAG</sequence>
<evidence type="ECO:0008006" key="3">
    <source>
        <dbReference type="Google" id="ProtNLM"/>
    </source>
</evidence>
<protein>
    <recommendedName>
        <fullName evidence="3">YjbR protein</fullName>
    </recommendedName>
</protein>
<organism evidence="1 2">
    <name type="scientific">Terriglobus roseus</name>
    <dbReference type="NCBI Taxonomy" id="392734"/>
    <lineage>
        <taxon>Bacteria</taxon>
        <taxon>Pseudomonadati</taxon>
        <taxon>Acidobacteriota</taxon>
        <taxon>Terriglobia</taxon>
        <taxon>Terriglobales</taxon>
        <taxon>Acidobacteriaceae</taxon>
        <taxon>Terriglobus</taxon>
    </lineage>
</organism>
<reference evidence="1 2" key="1">
    <citation type="submission" date="2016-10" db="EMBL/GenBank/DDBJ databases">
        <authorList>
            <person name="de Groot N.N."/>
        </authorList>
    </citation>
    <scope>NUCLEOTIDE SEQUENCE [LARGE SCALE GENOMIC DNA]</scope>
    <source>
        <strain evidence="1 2">GAS232</strain>
    </source>
</reference>
<dbReference type="AlphaFoldDB" id="A0A1G7FKK4"/>
<accession>A0A1G7FKK4</accession>